<dbReference type="GeneID" id="103056919"/>
<dbReference type="GO" id="GO:0006355">
    <property type="term" value="P:regulation of DNA-templated transcription"/>
    <property type="evidence" value="ECO:0007669"/>
    <property type="project" value="InterPro"/>
</dbReference>
<dbReference type="PANTHER" id="PTHR23232">
    <property type="entry name" value="KRAB DOMAIN C2H2 ZINC FINGER"/>
    <property type="match status" value="1"/>
</dbReference>
<evidence type="ECO:0000313" key="2">
    <source>
        <dbReference type="Proteomes" id="UP000695026"/>
    </source>
</evidence>
<dbReference type="Gene3D" id="6.10.140.140">
    <property type="match status" value="1"/>
</dbReference>
<evidence type="ECO:0000313" key="3">
    <source>
        <dbReference type="RefSeq" id="XP_025031952.1"/>
    </source>
</evidence>
<dbReference type="InterPro" id="IPR050169">
    <property type="entry name" value="Krueppel_C2H2_ZnF"/>
</dbReference>
<dbReference type="SUPFAM" id="SSF109640">
    <property type="entry name" value="KRAB domain (Kruppel-associated box)"/>
    <property type="match status" value="1"/>
</dbReference>
<keyword evidence="2" id="KW-1185">Reference proteome</keyword>
<dbReference type="RefSeq" id="XP_025031952.1">
    <property type="nucleotide sequence ID" value="XM_025176184.1"/>
</dbReference>
<reference evidence="3" key="1">
    <citation type="submission" date="2025-08" db="UniProtKB">
        <authorList>
            <consortium name="RefSeq"/>
        </authorList>
    </citation>
    <scope>IDENTIFICATION</scope>
    <source>
        <tissue evidence="3">Liver</tissue>
    </source>
</reference>
<gene>
    <name evidence="3" type="primary">LOC103056919</name>
</gene>
<feature type="domain" description="KRAB" evidence="1">
    <location>
        <begin position="72"/>
        <end position="142"/>
    </location>
</feature>
<dbReference type="SMART" id="SM00349">
    <property type="entry name" value="KRAB"/>
    <property type="match status" value="1"/>
</dbReference>
<dbReference type="AlphaFoldDB" id="A0A9F5J399"/>
<accession>A0A9F5J399</accession>
<organism evidence="2 3">
    <name type="scientific">Python bivittatus</name>
    <name type="common">Burmese python</name>
    <name type="synonym">Python molurus bivittatus</name>
    <dbReference type="NCBI Taxonomy" id="176946"/>
    <lineage>
        <taxon>Eukaryota</taxon>
        <taxon>Metazoa</taxon>
        <taxon>Chordata</taxon>
        <taxon>Craniata</taxon>
        <taxon>Vertebrata</taxon>
        <taxon>Euteleostomi</taxon>
        <taxon>Lepidosauria</taxon>
        <taxon>Squamata</taxon>
        <taxon>Bifurcata</taxon>
        <taxon>Unidentata</taxon>
        <taxon>Episquamata</taxon>
        <taxon>Toxicofera</taxon>
        <taxon>Serpentes</taxon>
        <taxon>Henophidia</taxon>
        <taxon>Pythonidae</taxon>
        <taxon>Python</taxon>
    </lineage>
</organism>
<dbReference type="Pfam" id="PF01352">
    <property type="entry name" value="KRAB"/>
    <property type="match status" value="1"/>
</dbReference>
<dbReference type="InterPro" id="IPR036051">
    <property type="entry name" value="KRAB_dom_sf"/>
</dbReference>
<sequence length="155" mass="17409">MTPLCSNRVRNGFAESVEFALPVQNKPRNQETFSSGLQFGEDAEARVVVPTAEPGSNNIMCSGIVWVLQNQVTFEDVAVYFSEGQAGLLDPDQRALYREVMLENYRHVASLGIFPKPELVSKLERNEELWVPTSLDLDEENSDYSCSKPAKQPHF</sequence>
<dbReference type="CDD" id="cd07765">
    <property type="entry name" value="KRAB_A-box"/>
    <property type="match status" value="1"/>
</dbReference>
<dbReference type="PROSITE" id="PS50805">
    <property type="entry name" value="KRAB"/>
    <property type="match status" value="1"/>
</dbReference>
<evidence type="ECO:0000259" key="1">
    <source>
        <dbReference type="PROSITE" id="PS50805"/>
    </source>
</evidence>
<proteinExistence type="predicted"/>
<dbReference type="InterPro" id="IPR001909">
    <property type="entry name" value="KRAB"/>
</dbReference>
<dbReference type="PANTHER" id="PTHR23232:SF142">
    <property type="entry name" value="GASTRULA ZINC FINGER PROTEIN XLCGF57.1-LIKE-RELATED"/>
    <property type="match status" value="1"/>
</dbReference>
<dbReference type="OrthoDB" id="9415665at2759"/>
<protein>
    <submittedName>
        <fullName evidence="3">Zinc finger protein 251-like isoform X1</fullName>
    </submittedName>
</protein>
<name>A0A9F5J399_PYTBI</name>
<dbReference type="Proteomes" id="UP000695026">
    <property type="component" value="Unplaced"/>
</dbReference>